<keyword evidence="6" id="KW-0964">Secreted</keyword>
<keyword evidence="17" id="KW-1185">Reference proteome</keyword>
<keyword evidence="9 13" id="KW-0378">Hydrolase</keyword>
<keyword evidence="10 13" id="KW-0119">Carbohydrate metabolism</keyword>
<keyword evidence="7 13" id="KW-0858">Xylan degradation</keyword>
<evidence type="ECO:0000256" key="14">
    <source>
        <dbReference type="SAM" id="SignalP"/>
    </source>
</evidence>
<feature type="signal peptide" evidence="14">
    <location>
        <begin position="1"/>
        <end position="18"/>
    </location>
</feature>
<gene>
    <name evidence="16" type="ORF">BDV33DRAFT_206528</name>
</gene>
<keyword evidence="12 13" id="KW-0624">Polysaccharide degradation</keyword>
<evidence type="ECO:0000313" key="16">
    <source>
        <dbReference type="EMBL" id="KAB8217259.1"/>
    </source>
</evidence>
<name>A0A5N6EJ24_9EURO</name>
<evidence type="ECO:0000256" key="11">
    <source>
        <dbReference type="ARBA" id="ARBA00023295"/>
    </source>
</evidence>
<evidence type="ECO:0000256" key="4">
    <source>
        <dbReference type="ARBA" id="ARBA00007792"/>
    </source>
</evidence>
<evidence type="ECO:0000256" key="13">
    <source>
        <dbReference type="PROSITE-ProRule" id="PRU01097"/>
    </source>
</evidence>
<accession>A0A5N6EJ24</accession>
<dbReference type="GO" id="GO:0030246">
    <property type="term" value="F:carbohydrate binding"/>
    <property type="evidence" value="ECO:0007669"/>
    <property type="project" value="UniProtKB-KW"/>
</dbReference>
<evidence type="ECO:0000256" key="10">
    <source>
        <dbReference type="ARBA" id="ARBA00023277"/>
    </source>
</evidence>
<dbReference type="GO" id="GO:0005576">
    <property type="term" value="C:extracellular region"/>
    <property type="evidence" value="ECO:0007669"/>
    <property type="project" value="UniProtKB-SubCell"/>
</dbReference>
<dbReference type="GO" id="GO:0045493">
    <property type="term" value="P:xylan catabolic process"/>
    <property type="evidence" value="ECO:0007669"/>
    <property type="project" value="UniProtKB-UniRule"/>
</dbReference>
<evidence type="ECO:0000256" key="8">
    <source>
        <dbReference type="ARBA" id="ARBA00022729"/>
    </source>
</evidence>
<comment type="subcellular location">
    <subcellularLocation>
        <location evidence="2">Secreted</location>
    </subcellularLocation>
</comment>
<reference evidence="16 17" key="1">
    <citation type="submission" date="2019-04" db="EMBL/GenBank/DDBJ databases">
        <title>Fungal friends and foes A comparative genomics study of 23 Aspergillus species from section Flavi.</title>
        <authorList>
            <consortium name="DOE Joint Genome Institute"/>
            <person name="Kjaerbolling I."/>
            <person name="Vesth T.C."/>
            <person name="Frisvad J.C."/>
            <person name="Nybo J.L."/>
            <person name="Theobald S."/>
            <person name="Kildgaard S."/>
            <person name="Petersen T.I."/>
            <person name="Kuo A."/>
            <person name="Sato A."/>
            <person name="Lyhne E.K."/>
            <person name="Kogle M.E."/>
            <person name="Wiebenga A."/>
            <person name="Kun R.S."/>
            <person name="Lubbers R.J."/>
            <person name="Makela M.R."/>
            <person name="Barry K."/>
            <person name="Chovatia M."/>
            <person name="Clum A."/>
            <person name="Daum C."/>
            <person name="Haridas S."/>
            <person name="He G."/>
            <person name="LaButti K."/>
            <person name="Lipzen A."/>
            <person name="Mondo S."/>
            <person name="Pangilinan J."/>
            <person name="Riley R."/>
            <person name="Salamov A."/>
            <person name="Simmons B.A."/>
            <person name="Magnuson J.K."/>
            <person name="Henrissat B."/>
            <person name="Mortensen U.H."/>
            <person name="Larsen T.O."/>
            <person name="De vries R.P."/>
            <person name="Grigoriev I.V."/>
            <person name="Machida M."/>
            <person name="Baker S.E."/>
            <person name="Andersen M.R."/>
        </authorList>
    </citation>
    <scope>NUCLEOTIDE SEQUENCE [LARGE SCALE GENOMIC DNA]</scope>
    <source>
        <strain evidence="16 17">CBS 126849</strain>
    </source>
</reference>
<dbReference type="GO" id="GO:0031176">
    <property type="term" value="F:endo-1,4-beta-xylanase activity"/>
    <property type="evidence" value="ECO:0007669"/>
    <property type="project" value="UniProtKB-UniRule"/>
</dbReference>
<dbReference type="InterPro" id="IPR013319">
    <property type="entry name" value="GH11/12"/>
</dbReference>
<dbReference type="PROSITE" id="PS51761">
    <property type="entry name" value="GH11_3"/>
    <property type="match status" value="1"/>
</dbReference>
<organism evidence="16 17">
    <name type="scientific">Aspergillus novoparasiticus</name>
    <dbReference type="NCBI Taxonomy" id="986946"/>
    <lineage>
        <taxon>Eukaryota</taxon>
        <taxon>Fungi</taxon>
        <taxon>Dikarya</taxon>
        <taxon>Ascomycota</taxon>
        <taxon>Pezizomycotina</taxon>
        <taxon>Eurotiomycetes</taxon>
        <taxon>Eurotiomycetidae</taxon>
        <taxon>Eurotiales</taxon>
        <taxon>Aspergillaceae</taxon>
        <taxon>Aspergillus</taxon>
        <taxon>Aspergillus subgen. Circumdati</taxon>
    </lineage>
</organism>
<keyword evidence="11 13" id="KW-0326">Glycosidase</keyword>
<comment type="pathway">
    <text evidence="3 13">Glycan degradation; xylan degradation.</text>
</comment>
<evidence type="ECO:0000256" key="7">
    <source>
        <dbReference type="ARBA" id="ARBA00022651"/>
    </source>
</evidence>
<dbReference type="PANTHER" id="PTHR46828:SF2">
    <property type="entry name" value="ENDO-1,4-BETA-XYLANASE A-RELATED"/>
    <property type="match status" value="1"/>
</dbReference>
<comment type="catalytic activity">
    <reaction evidence="1 13">
        <text>Endohydrolysis of (1-&gt;4)-beta-D-xylosidic linkages in xylans.</text>
        <dbReference type="EC" id="3.2.1.8"/>
    </reaction>
</comment>
<evidence type="ECO:0000256" key="6">
    <source>
        <dbReference type="ARBA" id="ARBA00022525"/>
    </source>
</evidence>
<dbReference type="Pfam" id="PF00457">
    <property type="entry name" value="Glyco_hydro_11"/>
    <property type="match status" value="1"/>
</dbReference>
<evidence type="ECO:0000259" key="15">
    <source>
        <dbReference type="PROSITE" id="PS51761"/>
    </source>
</evidence>
<comment type="similarity">
    <text evidence="4 13">Belongs to the glycosyl hydrolase 11 (cellulase G) family.</text>
</comment>
<sequence length="210" mass="23137">MVSASRLLFFLPVLGVLATPTDSTTGQAMARSPEFLEHMGALIANATGDANLERRDATFKKKQGRRAEYSEFENSGQFKLSWNTNSEFLGGNGFKGGSPRSLSWDGQFQAEAHGTGTPGNGHILGQVEDDGGIYDVYMLPYRNVPEIYGVTNFNQLWSVRREARHTGTVDVAAHFKRWQELGLKPGNPVFQMVTAEGFKGSGKLDFTLRK</sequence>
<dbReference type="EC" id="3.2.1.8" evidence="5 13"/>
<dbReference type="PANTHER" id="PTHR46828">
    <property type="entry name" value="ENDO-1,4-BETA-XYLANASE A-RELATED"/>
    <property type="match status" value="1"/>
</dbReference>
<evidence type="ECO:0000256" key="5">
    <source>
        <dbReference type="ARBA" id="ARBA00012590"/>
    </source>
</evidence>
<evidence type="ECO:0000256" key="2">
    <source>
        <dbReference type="ARBA" id="ARBA00004613"/>
    </source>
</evidence>
<dbReference type="UniPathway" id="UPA00114"/>
<keyword evidence="16" id="KW-0430">Lectin</keyword>
<evidence type="ECO:0000256" key="12">
    <source>
        <dbReference type="ARBA" id="ARBA00023326"/>
    </source>
</evidence>
<dbReference type="Proteomes" id="UP000326799">
    <property type="component" value="Unassembled WGS sequence"/>
</dbReference>
<evidence type="ECO:0000313" key="17">
    <source>
        <dbReference type="Proteomes" id="UP000326799"/>
    </source>
</evidence>
<dbReference type="InterPro" id="IPR013320">
    <property type="entry name" value="ConA-like_dom_sf"/>
</dbReference>
<feature type="active site" description="Proton donor" evidence="13">
    <location>
        <position position="196"/>
    </location>
</feature>
<evidence type="ECO:0000256" key="3">
    <source>
        <dbReference type="ARBA" id="ARBA00004851"/>
    </source>
</evidence>
<feature type="domain" description="GH11" evidence="15">
    <location>
        <begin position="43"/>
        <end position="209"/>
    </location>
</feature>
<proteinExistence type="inferred from homology"/>
<feature type="chain" id="PRO_5024787837" description="endo-1,4-beta-xylanase" evidence="14">
    <location>
        <begin position="19"/>
        <end position="210"/>
    </location>
</feature>
<evidence type="ECO:0000256" key="1">
    <source>
        <dbReference type="ARBA" id="ARBA00000681"/>
    </source>
</evidence>
<protein>
    <recommendedName>
        <fullName evidence="5 13">endo-1,4-beta-xylanase</fullName>
        <ecNumber evidence="5 13">3.2.1.8</ecNumber>
    </recommendedName>
</protein>
<dbReference type="InterPro" id="IPR001137">
    <property type="entry name" value="Glyco_hydro_11"/>
</dbReference>
<keyword evidence="8 14" id="KW-0732">Signal</keyword>
<dbReference type="InterPro" id="IPR033123">
    <property type="entry name" value="GH11_dom"/>
</dbReference>
<evidence type="ECO:0000256" key="9">
    <source>
        <dbReference type="ARBA" id="ARBA00022801"/>
    </source>
</evidence>
<dbReference type="AlphaFoldDB" id="A0A5N6EJ24"/>
<feature type="active site" description="Nucleophile" evidence="13">
    <location>
        <position position="111"/>
    </location>
</feature>
<dbReference type="SUPFAM" id="SSF49899">
    <property type="entry name" value="Concanavalin A-like lectins/glucanases"/>
    <property type="match status" value="1"/>
</dbReference>
<dbReference type="EMBL" id="ML733466">
    <property type="protein sequence ID" value="KAB8217259.1"/>
    <property type="molecule type" value="Genomic_DNA"/>
</dbReference>
<dbReference type="Gene3D" id="2.60.120.180">
    <property type="match status" value="1"/>
</dbReference>